<gene>
    <name evidence="2" type="ORF">RUMHYD_00106</name>
</gene>
<reference evidence="2 3" key="1">
    <citation type="submission" date="2009-01" db="EMBL/GenBank/DDBJ databases">
        <authorList>
            <person name="Fulton L."/>
            <person name="Clifton S."/>
            <person name="Fulton B."/>
            <person name="Xu J."/>
            <person name="Minx P."/>
            <person name="Pepin K.H."/>
            <person name="Johnson M."/>
            <person name="Bhonagiri V."/>
            <person name="Nash W.E."/>
            <person name="Mardis E.R."/>
            <person name="Wilson R.K."/>
        </authorList>
    </citation>
    <scope>NUCLEOTIDE SEQUENCE [LARGE SCALE GENOMIC DNA]</scope>
    <source>
        <strain evidence="3">DSM 10507 / JCM 14656 / S5a33</strain>
    </source>
</reference>
<dbReference type="HOGENOM" id="CLU_075543_0_0_9"/>
<feature type="domain" description="LicD/FKTN/FKRP nucleotidyltransferase" evidence="1">
    <location>
        <begin position="27"/>
        <end position="255"/>
    </location>
</feature>
<dbReference type="GeneID" id="86821272"/>
<dbReference type="Pfam" id="PF04991">
    <property type="entry name" value="LicD"/>
    <property type="match status" value="1"/>
</dbReference>
<reference evidence="2 3" key="2">
    <citation type="submission" date="2009-02" db="EMBL/GenBank/DDBJ databases">
        <title>Draft genome sequence of Blautia hydrogenotrophica DSM 10507 (Ruminococcus hydrogenotrophicus DSM 10507).</title>
        <authorList>
            <person name="Sudarsanam P."/>
            <person name="Ley R."/>
            <person name="Guruge J."/>
            <person name="Turnbaugh P.J."/>
            <person name="Mahowald M."/>
            <person name="Liep D."/>
            <person name="Gordon J."/>
        </authorList>
    </citation>
    <scope>NUCLEOTIDE SEQUENCE [LARGE SCALE GENOMIC DNA]</scope>
    <source>
        <strain evidence="3">DSM 10507 / JCM 14656 / S5a33</strain>
    </source>
</reference>
<dbReference type="AlphaFoldDB" id="C0CGZ3"/>
<dbReference type="EMBL" id="ACBZ01000002">
    <property type="protein sequence ID" value="EEG51049.1"/>
    <property type="molecule type" value="Genomic_DNA"/>
</dbReference>
<keyword evidence="3" id="KW-1185">Reference proteome</keyword>
<evidence type="ECO:0000259" key="1">
    <source>
        <dbReference type="Pfam" id="PF04991"/>
    </source>
</evidence>
<protein>
    <recommendedName>
        <fullName evidence="1">LicD/FKTN/FKRP nucleotidyltransferase domain-containing protein</fullName>
    </recommendedName>
</protein>
<dbReference type="InterPro" id="IPR052942">
    <property type="entry name" value="LPS_cholinephosphotransferase"/>
</dbReference>
<comment type="caution">
    <text evidence="2">The sequence shown here is derived from an EMBL/GenBank/DDBJ whole genome shotgun (WGS) entry which is preliminary data.</text>
</comment>
<organism evidence="2 3">
    <name type="scientific">Blautia hydrogenotrophica (strain DSM 10507 / JCM 14656 / S5a33)</name>
    <name type="common">Ruminococcus hydrogenotrophicus</name>
    <dbReference type="NCBI Taxonomy" id="476272"/>
    <lineage>
        <taxon>Bacteria</taxon>
        <taxon>Bacillati</taxon>
        <taxon>Bacillota</taxon>
        <taxon>Clostridia</taxon>
        <taxon>Lachnospirales</taxon>
        <taxon>Lachnospiraceae</taxon>
        <taxon>Blautia</taxon>
    </lineage>
</organism>
<dbReference type="PATRIC" id="fig|476272.21.peg.3112"/>
<accession>C0CGZ3</accession>
<dbReference type="InterPro" id="IPR007074">
    <property type="entry name" value="LicD/FKTN/FKRP_NTP_transf"/>
</dbReference>
<dbReference type="PANTHER" id="PTHR43404">
    <property type="entry name" value="LIPOPOLYSACCHARIDE CHOLINEPHOSPHOTRANSFERASE LICD"/>
    <property type="match status" value="1"/>
</dbReference>
<evidence type="ECO:0000313" key="2">
    <source>
        <dbReference type="EMBL" id="EEG51049.1"/>
    </source>
</evidence>
<evidence type="ECO:0000313" key="3">
    <source>
        <dbReference type="Proteomes" id="UP000003100"/>
    </source>
</evidence>
<dbReference type="GO" id="GO:0009100">
    <property type="term" value="P:glycoprotein metabolic process"/>
    <property type="evidence" value="ECO:0007669"/>
    <property type="project" value="UniProtKB-ARBA"/>
</dbReference>
<dbReference type="RefSeq" id="WP_005944744.1">
    <property type="nucleotide sequence ID" value="NZ_CP136423.1"/>
</dbReference>
<proteinExistence type="predicted"/>
<dbReference type="Proteomes" id="UP000003100">
    <property type="component" value="Unassembled WGS sequence"/>
</dbReference>
<name>C0CGZ3_BLAHS</name>
<dbReference type="eggNOG" id="COG3475">
    <property type="taxonomic scope" value="Bacteria"/>
</dbReference>
<dbReference type="PANTHER" id="PTHR43404:SF2">
    <property type="entry name" value="LIPOPOLYSACCHARIDE CHOLINEPHOSPHOTRANSFERASE LICD"/>
    <property type="match status" value="1"/>
</dbReference>
<sequence>MNKSDISNIKLLQQVDLEIVKAVASLCDRHNLTYYMIGGTMLGAIRHKGFIPWDDDIDLGMPRKDYEKLLMIAPKELPEHLKVVNYRNTPHYQYYITRILDTHTKVIEERIGNSSRYTHVSIDIFPIDGTPNNRFLRKFYFLRVLFHRALMSLCYKDSIDRKRNRSTVEKIFLWIMERLPIEKLTTPYKQKCKIDKLLRKQDIQTSNFIGNIMGAYRTREIVPAEYYGTGKMYSFEDIELRGVDMYDEYLTYTYGDYMKWPPEEKRKTHFKLIEIHGKKVNV</sequence>